<protein>
    <submittedName>
        <fullName evidence="1">Uncharacterized protein</fullName>
    </submittedName>
</protein>
<name>A0ACD1H1I0_9EURO</name>
<organism evidence="1 2">
    <name type="scientific">Aspergillus aculeatinus CBS 121060</name>
    <dbReference type="NCBI Taxonomy" id="1448322"/>
    <lineage>
        <taxon>Eukaryota</taxon>
        <taxon>Fungi</taxon>
        <taxon>Dikarya</taxon>
        <taxon>Ascomycota</taxon>
        <taxon>Pezizomycotina</taxon>
        <taxon>Eurotiomycetes</taxon>
        <taxon>Eurotiomycetidae</taxon>
        <taxon>Eurotiales</taxon>
        <taxon>Aspergillaceae</taxon>
        <taxon>Aspergillus</taxon>
        <taxon>Aspergillus subgen. Circumdati</taxon>
    </lineage>
</organism>
<evidence type="ECO:0000313" key="2">
    <source>
        <dbReference type="Proteomes" id="UP000249661"/>
    </source>
</evidence>
<dbReference type="EMBL" id="KZ824974">
    <property type="protein sequence ID" value="RAH67403.1"/>
    <property type="molecule type" value="Genomic_DNA"/>
</dbReference>
<evidence type="ECO:0000313" key="1">
    <source>
        <dbReference type="EMBL" id="RAH67403.1"/>
    </source>
</evidence>
<reference evidence="1" key="1">
    <citation type="submission" date="2018-02" db="EMBL/GenBank/DDBJ databases">
        <title>The genomes of Aspergillus section Nigri reveals drivers in fungal speciation.</title>
        <authorList>
            <consortium name="DOE Joint Genome Institute"/>
            <person name="Vesth T.C."/>
            <person name="Nybo J."/>
            <person name="Theobald S."/>
            <person name="Brandl J."/>
            <person name="Frisvad J.C."/>
            <person name="Nielsen K.F."/>
            <person name="Lyhne E.K."/>
            <person name="Kogle M.E."/>
            <person name="Kuo A."/>
            <person name="Riley R."/>
            <person name="Clum A."/>
            <person name="Nolan M."/>
            <person name="Lipzen A."/>
            <person name="Salamov A."/>
            <person name="Henrissat B."/>
            <person name="Wiebenga A."/>
            <person name="De vries R.P."/>
            <person name="Grigoriev I.V."/>
            <person name="Mortensen U.H."/>
            <person name="Andersen M.R."/>
            <person name="Baker S.E."/>
        </authorList>
    </citation>
    <scope>NUCLEOTIDE SEQUENCE</scope>
    <source>
        <strain evidence="1">CBS 121060</strain>
    </source>
</reference>
<keyword evidence="2" id="KW-1185">Reference proteome</keyword>
<accession>A0ACD1H1I0</accession>
<proteinExistence type="predicted"/>
<gene>
    <name evidence="1" type="ORF">BO66DRAFT_422191</name>
</gene>
<dbReference type="Proteomes" id="UP000249661">
    <property type="component" value="Unassembled WGS sequence"/>
</dbReference>
<sequence length="450" mass="50568">MVTQYGIHQSLTSGCRGNVNNNSPNPLLLPERLQRSVAKLHEALVSGLSSIVNTWWTDEQAAFPRRMPLEPHEEDLLRWLHEQSEANNLRPFRDCQGHWRSDLLLPSDHPGTVKICEINARYSINAQLLAAYGYQIYGEMAAERGCVFAGADARKFIKSQLDIFDPKYPIHIVRDQYRTPFIDMFVSFAEQSGRISATIIKSADLRLIKSNNSQTGYDLYCLSDKDCPDMVSTDGERLDRVYQTGLHLFQHELRSIPTDILRHLALHCVNDLRSVLLIHDKRILGVLLQELDSLVSKQVLTPEQAAILRHGVVSTINPGSPELSNLIDQQSRSLIHKDKFIIKPVRSGRGDGILLGRELSVSQWENLLLDLRDPGLEPGRTMYIIQPLIEQPLFELLDHRGEVQSSPLVGSCHLANGSFTGLGFWRAGGTKICNLNSGGFWMLGVVARPN</sequence>